<feature type="compositionally biased region" description="Basic residues" evidence="1">
    <location>
        <begin position="354"/>
        <end position="363"/>
    </location>
</feature>
<feature type="region of interest" description="Disordered" evidence="1">
    <location>
        <begin position="171"/>
        <end position="190"/>
    </location>
</feature>
<gene>
    <name evidence="2" type="ORF">scyTo_0022996</name>
</gene>
<dbReference type="Proteomes" id="UP000288216">
    <property type="component" value="Unassembled WGS sequence"/>
</dbReference>
<evidence type="ECO:0000256" key="1">
    <source>
        <dbReference type="SAM" id="MobiDB-lite"/>
    </source>
</evidence>
<keyword evidence="3" id="KW-1185">Reference proteome</keyword>
<feature type="region of interest" description="Disordered" evidence="1">
    <location>
        <begin position="301"/>
        <end position="461"/>
    </location>
</feature>
<accession>A0A401Q7Q9</accession>
<dbReference type="AlphaFoldDB" id="A0A401Q7Q9"/>
<organism evidence="2 3">
    <name type="scientific">Scyliorhinus torazame</name>
    <name type="common">Cloudy catshark</name>
    <name type="synonym">Catulus torazame</name>
    <dbReference type="NCBI Taxonomy" id="75743"/>
    <lineage>
        <taxon>Eukaryota</taxon>
        <taxon>Metazoa</taxon>
        <taxon>Chordata</taxon>
        <taxon>Craniata</taxon>
        <taxon>Vertebrata</taxon>
        <taxon>Chondrichthyes</taxon>
        <taxon>Elasmobranchii</taxon>
        <taxon>Galeomorphii</taxon>
        <taxon>Galeoidea</taxon>
        <taxon>Carcharhiniformes</taxon>
        <taxon>Scyliorhinidae</taxon>
        <taxon>Scyliorhinus</taxon>
    </lineage>
</organism>
<dbReference type="OMA" id="LAFSWYC"/>
<evidence type="ECO:0000313" key="2">
    <source>
        <dbReference type="EMBL" id="GCB81402.1"/>
    </source>
</evidence>
<sequence length="461" mass="49474">MGGGGVLGARGSDREFEWPIGRGGLMRPNGKLNGLASFHSSGFEQDVEYGRIQHLAHCEGVRKEADSPETGSEIHVNFLIACTVSAFAFGAFVSGLAFSWYCTRALDRAKQAGKDAEGALARTISLPTLAKLTGLLDGQCKDGRAEGPTPQMYASLLVNCRTRATLRDPRPHYPELAALPTPDSTPELPPKNIKPFRSQWERAQGGPVAKDFDGRVPHGASPAPHPCGPQPFHIPSAMVLPNNAHGRDLILPSPADGHEEKKAWGPDAGLPLLPGELTPKVVDISTLDELLRHLQEMSANSRAALTTPRAPPPSGPPPRVPDLEDAAYYTSATLPRDGLSRARPESPPSPQRQAPRHHHHPHQHPPPQRHSLSTTFPKTNPTAPGLAKHHSFNQARGEPLLPSQDTAGPSGHPRGFPSRQTSHPGTVPRHSWQRGSRPDLPPKTPGSPTQPPTSPSDACNQ</sequence>
<feature type="compositionally biased region" description="Polar residues" evidence="1">
    <location>
        <begin position="372"/>
        <end position="382"/>
    </location>
</feature>
<feature type="region of interest" description="Disordered" evidence="1">
    <location>
        <begin position="248"/>
        <end position="267"/>
    </location>
</feature>
<dbReference type="OrthoDB" id="9988752at2759"/>
<name>A0A401Q7Q9_SCYTO</name>
<proteinExistence type="predicted"/>
<comment type="caution">
    <text evidence="2">The sequence shown here is derived from an EMBL/GenBank/DDBJ whole genome shotgun (WGS) entry which is preliminary data.</text>
</comment>
<evidence type="ECO:0000313" key="3">
    <source>
        <dbReference type="Proteomes" id="UP000288216"/>
    </source>
</evidence>
<protein>
    <submittedName>
        <fullName evidence="2">Uncharacterized protein</fullName>
    </submittedName>
</protein>
<dbReference type="EMBL" id="BFAA01025394">
    <property type="protein sequence ID" value="GCB81402.1"/>
    <property type="molecule type" value="Genomic_DNA"/>
</dbReference>
<reference evidence="2 3" key="1">
    <citation type="journal article" date="2018" name="Nat. Ecol. Evol.">
        <title>Shark genomes provide insights into elasmobranch evolution and the origin of vertebrates.</title>
        <authorList>
            <person name="Hara Y"/>
            <person name="Yamaguchi K"/>
            <person name="Onimaru K"/>
            <person name="Kadota M"/>
            <person name="Koyanagi M"/>
            <person name="Keeley SD"/>
            <person name="Tatsumi K"/>
            <person name="Tanaka K"/>
            <person name="Motone F"/>
            <person name="Kageyama Y"/>
            <person name="Nozu R"/>
            <person name="Adachi N"/>
            <person name="Nishimura O"/>
            <person name="Nakagawa R"/>
            <person name="Tanegashima C"/>
            <person name="Kiyatake I"/>
            <person name="Matsumoto R"/>
            <person name="Murakumo K"/>
            <person name="Nishida K"/>
            <person name="Terakita A"/>
            <person name="Kuratani S"/>
            <person name="Sato K"/>
            <person name="Hyodo S Kuraku.S."/>
        </authorList>
    </citation>
    <scope>NUCLEOTIDE SEQUENCE [LARGE SCALE GENOMIC DNA]</scope>
</reference>
<dbReference type="STRING" id="75743.A0A401Q7Q9"/>
<feature type="compositionally biased region" description="Pro residues" evidence="1">
    <location>
        <begin position="309"/>
        <end position="320"/>
    </location>
</feature>
<feature type="compositionally biased region" description="Pro residues" evidence="1">
    <location>
        <begin position="439"/>
        <end position="454"/>
    </location>
</feature>